<dbReference type="SUPFAM" id="SSF51658">
    <property type="entry name" value="Xylose isomerase-like"/>
    <property type="match status" value="1"/>
</dbReference>
<keyword evidence="2" id="KW-1185">Reference proteome</keyword>
<gene>
    <name evidence="1" type="ORF">ASPWEDRAFT_182832</name>
</gene>
<sequence>MSAVHRFRSVWGVAPGDNYSHWQQWFPTLKQQGYVGVEIDITGHTDLATIRRIADEAGLEISVLIHTQWPSYAGPKPPGLTPQDHLNGYRAQLQAAKALRPVKINAHSGDDGWTTDQAVEFFSGTFAIDAEVGLEGRVSHETHRNRALFTPYATAAVVKRVPNIRLTGDFSHFVVACERLLDVGEEDKELIRTIIPNVTHIHARMGTIQSSQIPEPTNPVFAEERKFFENAWKQMVQSIATRYPSDPITFVPEYGPYPYHPFGSATDYSDVADSEGSRLQPIFEAFAKQAA</sequence>
<dbReference type="AlphaFoldDB" id="A0A1L9RIC2"/>
<dbReference type="Proteomes" id="UP000184383">
    <property type="component" value="Unassembled WGS sequence"/>
</dbReference>
<dbReference type="VEuPathDB" id="FungiDB:ASPWEDRAFT_182832"/>
<dbReference type="EMBL" id="KV878212">
    <property type="protein sequence ID" value="OJJ34680.1"/>
    <property type="molecule type" value="Genomic_DNA"/>
</dbReference>
<dbReference type="OrthoDB" id="9971575at2759"/>
<dbReference type="RefSeq" id="XP_040688356.1">
    <property type="nucleotide sequence ID" value="XM_040831954.1"/>
</dbReference>
<evidence type="ECO:0000313" key="1">
    <source>
        <dbReference type="EMBL" id="OJJ34680.1"/>
    </source>
</evidence>
<protein>
    <submittedName>
        <fullName evidence="1">Uncharacterized protein</fullName>
    </submittedName>
</protein>
<dbReference type="Gene3D" id="3.20.20.150">
    <property type="entry name" value="Divalent-metal-dependent TIM barrel enzymes"/>
    <property type="match status" value="1"/>
</dbReference>
<name>A0A1L9RIC2_ASPWE</name>
<evidence type="ECO:0000313" key="2">
    <source>
        <dbReference type="Proteomes" id="UP000184383"/>
    </source>
</evidence>
<organism evidence="1 2">
    <name type="scientific">Aspergillus wentii DTO 134E9</name>
    <dbReference type="NCBI Taxonomy" id="1073089"/>
    <lineage>
        <taxon>Eukaryota</taxon>
        <taxon>Fungi</taxon>
        <taxon>Dikarya</taxon>
        <taxon>Ascomycota</taxon>
        <taxon>Pezizomycotina</taxon>
        <taxon>Eurotiomycetes</taxon>
        <taxon>Eurotiomycetidae</taxon>
        <taxon>Eurotiales</taxon>
        <taxon>Aspergillaceae</taxon>
        <taxon>Aspergillus</taxon>
        <taxon>Aspergillus subgen. Cremei</taxon>
    </lineage>
</organism>
<accession>A0A1L9RIC2</accession>
<reference evidence="2" key="1">
    <citation type="journal article" date="2017" name="Genome Biol.">
        <title>Comparative genomics reveals high biological diversity and specific adaptations in the industrially and medically important fungal genus Aspergillus.</title>
        <authorList>
            <person name="de Vries R.P."/>
            <person name="Riley R."/>
            <person name="Wiebenga A."/>
            <person name="Aguilar-Osorio G."/>
            <person name="Amillis S."/>
            <person name="Uchima C.A."/>
            <person name="Anderluh G."/>
            <person name="Asadollahi M."/>
            <person name="Askin M."/>
            <person name="Barry K."/>
            <person name="Battaglia E."/>
            <person name="Bayram O."/>
            <person name="Benocci T."/>
            <person name="Braus-Stromeyer S.A."/>
            <person name="Caldana C."/>
            <person name="Canovas D."/>
            <person name="Cerqueira G.C."/>
            <person name="Chen F."/>
            <person name="Chen W."/>
            <person name="Choi C."/>
            <person name="Clum A."/>
            <person name="Dos Santos R.A."/>
            <person name="Damasio A.R."/>
            <person name="Diallinas G."/>
            <person name="Emri T."/>
            <person name="Fekete E."/>
            <person name="Flipphi M."/>
            <person name="Freyberg S."/>
            <person name="Gallo A."/>
            <person name="Gournas C."/>
            <person name="Habgood R."/>
            <person name="Hainaut M."/>
            <person name="Harispe M.L."/>
            <person name="Henrissat B."/>
            <person name="Hilden K.S."/>
            <person name="Hope R."/>
            <person name="Hossain A."/>
            <person name="Karabika E."/>
            <person name="Karaffa L."/>
            <person name="Karanyi Z."/>
            <person name="Krasevec N."/>
            <person name="Kuo A."/>
            <person name="Kusch H."/>
            <person name="LaButti K."/>
            <person name="Lagendijk E.L."/>
            <person name="Lapidus A."/>
            <person name="Levasseur A."/>
            <person name="Lindquist E."/>
            <person name="Lipzen A."/>
            <person name="Logrieco A.F."/>
            <person name="MacCabe A."/>
            <person name="Maekelae M.R."/>
            <person name="Malavazi I."/>
            <person name="Melin P."/>
            <person name="Meyer V."/>
            <person name="Mielnichuk N."/>
            <person name="Miskei M."/>
            <person name="Molnar A.P."/>
            <person name="Mule G."/>
            <person name="Ngan C.Y."/>
            <person name="Orejas M."/>
            <person name="Orosz E."/>
            <person name="Ouedraogo J.P."/>
            <person name="Overkamp K.M."/>
            <person name="Park H.-S."/>
            <person name="Perrone G."/>
            <person name="Piumi F."/>
            <person name="Punt P.J."/>
            <person name="Ram A.F."/>
            <person name="Ramon A."/>
            <person name="Rauscher S."/>
            <person name="Record E."/>
            <person name="Riano-Pachon D.M."/>
            <person name="Robert V."/>
            <person name="Roehrig J."/>
            <person name="Ruller R."/>
            <person name="Salamov A."/>
            <person name="Salih N.S."/>
            <person name="Samson R.A."/>
            <person name="Sandor E."/>
            <person name="Sanguinetti M."/>
            <person name="Schuetze T."/>
            <person name="Sepcic K."/>
            <person name="Shelest E."/>
            <person name="Sherlock G."/>
            <person name="Sophianopoulou V."/>
            <person name="Squina F.M."/>
            <person name="Sun H."/>
            <person name="Susca A."/>
            <person name="Todd R.B."/>
            <person name="Tsang A."/>
            <person name="Unkles S.E."/>
            <person name="van de Wiele N."/>
            <person name="van Rossen-Uffink D."/>
            <person name="Oliveira J.V."/>
            <person name="Vesth T.C."/>
            <person name="Visser J."/>
            <person name="Yu J.-H."/>
            <person name="Zhou M."/>
            <person name="Andersen M.R."/>
            <person name="Archer D.B."/>
            <person name="Baker S.E."/>
            <person name="Benoit I."/>
            <person name="Brakhage A.A."/>
            <person name="Braus G.H."/>
            <person name="Fischer R."/>
            <person name="Frisvad J.C."/>
            <person name="Goldman G.H."/>
            <person name="Houbraken J."/>
            <person name="Oakley B."/>
            <person name="Pocsi I."/>
            <person name="Scazzocchio C."/>
            <person name="Seiboth B."/>
            <person name="vanKuyk P.A."/>
            <person name="Wortman J."/>
            <person name="Dyer P.S."/>
            <person name="Grigoriev I.V."/>
        </authorList>
    </citation>
    <scope>NUCLEOTIDE SEQUENCE [LARGE SCALE GENOMIC DNA]</scope>
    <source>
        <strain evidence="2">DTO 134E9</strain>
    </source>
</reference>
<dbReference type="InterPro" id="IPR036237">
    <property type="entry name" value="Xyl_isomerase-like_sf"/>
</dbReference>
<dbReference type="GeneID" id="63747802"/>
<proteinExistence type="predicted"/>